<evidence type="ECO:0000256" key="1">
    <source>
        <dbReference type="ARBA" id="ARBA00023015"/>
    </source>
</evidence>
<keyword evidence="3" id="KW-0804">Transcription</keyword>
<dbReference type="PANTHER" id="PTHR43280">
    <property type="entry name" value="ARAC-FAMILY TRANSCRIPTIONAL REGULATOR"/>
    <property type="match status" value="1"/>
</dbReference>
<dbReference type="AlphaFoldDB" id="A0AA40ZRL0"/>
<dbReference type="InterPro" id="IPR009057">
    <property type="entry name" value="Homeodomain-like_sf"/>
</dbReference>
<dbReference type="EMBL" id="JACJMO010000003">
    <property type="protein sequence ID" value="MBM6856676.1"/>
    <property type="molecule type" value="Genomic_DNA"/>
</dbReference>
<name>A0AA40ZRL0_9BACT</name>
<feature type="domain" description="HTH araC/xylS-type" evidence="4">
    <location>
        <begin position="224"/>
        <end position="301"/>
    </location>
</feature>
<organism evidence="5 6">
    <name type="scientific">Caecibacteroides pullorum</name>
    <dbReference type="NCBI Taxonomy" id="2725562"/>
    <lineage>
        <taxon>Bacteria</taxon>
        <taxon>Pseudomonadati</taxon>
        <taxon>Bacteroidota</taxon>
        <taxon>Bacteroidia</taxon>
        <taxon>Bacteroidales</taxon>
        <taxon>Bacteroidaceae</taxon>
        <taxon>Caecibacteroides</taxon>
    </lineage>
</organism>
<evidence type="ECO:0000259" key="4">
    <source>
        <dbReference type="PROSITE" id="PS01124"/>
    </source>
</evidence>
<dbReference type="PROSITE" id="PS01124">
    <property type="entry name" value="HTH_ARAC_FAMILY_2"/>
    <property type="match status" value="1"/>
</dbReference>
<evidence type="ECO:0000313" key="5">
    <source>
        <dbReference type="EMBL" id="MBM6856676.1"/>
    </source>
</evidence>
<evidence type="ECO:0000256" key="2">
    <source>
        <dbReference type="ARBA" id="ARBA00023125"/>
    </source>
</evidence>
<dbReference type="InterPro" id="IPR018060">
    <property type="entry name" value="HTH_AraC"/>
</dbReference>
<evidence type="ECO:0000313" key="6">
    <source>
        <dbReference type="Proteomes" id="UP000698924"/>
    </source>
</evidence>
<evidence type="ECO:0000256" key="3">
    <source>
        <dbReference type="ARBA" id="ARBA00023163"/>
    </source>
</evidence>
<dbReference type="SUPFAM" id="SSF46689">
    <property type="entry name" value="Homeodomain-like"/>
    <property type="match status" value="1"/>
</dbReference>
<sequence length="310" mass="35286">MVNLKEYVLDWLGPDRVQAGIVEMAACGSEVIMVKLVGACLTLGRKLPDREHHVSMLMTRGELRLTLNGDRVGLFAPAYIDFIASNQWKNVTVEGNLEGYLLVVERNFFLETTSKLRSRISEKMMAYAKRPFVSLNSEEVVGLQGLSSSLFALMSAEKNGIFHRELVQSMLRACQCELWNIVFRQGESVEKAEEPYRLGEMVAHFLYLAHTYCCERHEVNWYCEQLGVSPNALTATLKRFYGKTARSIIDDLLITEAKVTLRNPELSVQDISDKFCFSDQSAFGKFFKRYCGMSPALFRREQEKGKQVDC</sequence>
<accession>A0AA40ZRL0</accession>
<protein>
    <submittedName>
        <fullName evidence="5">AraC family transcriptional regulator</fullName>
    </submittedName>
</protein>
<dbReference type="PANTHER" id="PTHR43280:SF32">
    <property type="entry name" value="TRANSCRIPTIONAL REGULATORY PROTEIN"/>
    <property type="match status" value="1"/>
</dbReference>
<comment type="caution">
    <text evidence="5">The sequence shown here is derived from an EMBL/GenBank/DDBJ whole genome shotgun (WGS) entry which is preliminary data.</text>
</comment>
<keyword evidence="2" id="KW-0238">DNA-binding</keyword>
<dbReference type="GO" id="GO:0003700">
    <property type="term" value="F:DNA-binding transcription factor activity"/>
    <property type="evidence" value="ECO:0007669"/>
    <property type="project" value="InterPro"/>
</dbReference>
<dbReference type="GO" id="GO:0043565">
    <property type="term" value="F:sequence-specific DNA binding"/>
    <property type="evidence" value="ECO:0007669"/>
    <property type="project" value="InterPro"/>
</dbReference>
<dbReference type="RefSeq" id="WP_204971140.1">
    <property type="nucleotide sequence ID" value="NZ_JAAZTS010000003.1"/>
</dbReference>
<keyword evidence="6" id="KW-1185">Reference proteome</keyword>
<proteinExistence type="predicted"/>
<dbReference type="Pfam" id="PF12833">
    <property type="entry name" value="HTH_18"/>
    <property type="match status" value="1"/>
</dbReference>
<gene>
    <name evidence="5" type="ORF">H6D15_03545</name>
</gene>
<keyword evidence="1" id="KW-0805">Transcription regulation</keyword>
<dbReference type="Gene3D" id="1.10.10.60">
    <property type="entry name" value="Homeodomain-like"/>
    <property type="match status" value="1"/>
</dbReference>
<reference evidence="5 6" key="1">
    <citation type="journal article" date="2021" name="Sci. Rep.">
        <title>The distribution of antibiotic resistance genes in chicken gut microbiota commensals.</title>
        <authorList>
            <person name="Juricova H."/>
            <person name="Matiasovicova J."/>
            <person name="Kubasova T."/>
            <person name="Cejkova D."/>
            <person name="Rychlik I."/>
        </authorList>
    </citation>
    <scope>NUCLEOTIDE SEQUENCE [LARGE SCALE GENOMIC DNA]</scope>
    <source>
        <strain evidence="5 6">An421</strain>
    </source>
</reference>
<dbReference type="SMART" id="SM00342">
    <property type="entry name" value="HTH_ARAC"/>
    <property type="match status" value="1"/>
</dbReference>
<dbReference type="Proteomes" id="UP000698924">
    <property type="component" value="Unassembled WGS sequence"/>
</dbReference>